<feature type="region of interest" description="Disordered" evidence="1">
    <location>
        <begin position="165"/>
        <end position="229"/>
    </location>
</feature>
<comment type="caution">
    <text evidence="2">The sequence shown here is derived from an EMBL/GenBank/DDBJ whole genome shotgun (WGS) entry which is preliminary data.</text>
</comment>
<feature type="region of interest" description="Disordered" evidence="1">
    <location>
        <begin position="249"/>
        <end position="291"/>
    </location>
</feature>
<proteinExistence type="predicted"/>
<protein>
    <submittedName>
        <fullName evidence="2">Uncharacterized protein</fullName>
    </submittedName>
</protein>
<evidence type="ECO:0000313" key="2">
    <source>
        <dbReference type="EMBL" id="KAK7447706.1"/>
    </source>
</evidence>
<evidence type="ECO:0000313" key="3">
    <source>
        <dbReference type="Proteomes" id="UP001498398"/>
    </source>
</evidence>
<gene>
    <name evidence="2" type="ORF">VKT23_013962</name>
</gene>
<reference evidence="2 3" key="1">
    <citation type="submission" date="2024-01" db="EMBL/GenBank/DDBJ databases">
        <title>A draft genome for the cacao thread blight pathogen Marasmiellus scandens.</title>
        <authorList>
            <person name="Baruah I.K."/>
            <person name="Leung J."/>
            <person name="Bukari Y."/>
            <person name="Amoako-Attah I."/>
            <person name="Meinhardt L.W."/>
            <person name="Bailey B.A."/>
            <person name="Cohen S.P."/>
        </authorList>
    </citation>
    <scope>NUCLEOTIDE SEQUENCE [LARGE SCALE GENOMIC DNA]</scope>
    <source>
        <strain evidence="2 3">GH-19</strain>
    </source>
</reference>
<name>A0ABR1J439_9AGAR</name>
<accession>A0ABR1J439</accession>
<dbReference type="EMBL" id="JBANRG010000040">
    <property type="protein sequence ID" value="KAK7447706.1"/>
    <property type="molecule type" value="Genomic_DNA"/>
</dbReference>
<feature type="compositionally biased region" description="Low complexity" evidence="1">
    <location>
        <begin position="78"/>
        <end position="94"/>
    </location>
</feature>
<organism evidence="2 3">
    <name type="scientific">Marasmiellus scandens</name>
    <dbReference type="NCBI Taxonomy" id="2682957"/>
    <lineage>
        <taxon>Eukaryota</taxon>
        <taxon>Fungi</taxon>
        <taxon>Dikarya</taxon>
        <taxon>Basidiomycota</taxon>
        <taxon>Agaricomycotina</taxon>
        <taxon>Agaricomycetes</taxon>
        <taxon>Agaricomycetidae</taxon>
        <taxon>Agaricales</taxon>
        <taxon>Marasmiineae</taxon>
        <taxon>Omphalotaceae</taxon>
        <taxon>Marasmiellus</taxon>
    </lineage>
</organism>
<evidence type="ECO:0000256" key="1">
    <source>
        <dbReference type="SAM" id="MobiDB-lite"/>
    </source>
</evidence>
<sequence>MDFTFDSSHSTTSIRQIVDGDNKDNDIDVLAFKTDGFSDFDLDLSLLSNPPSPTTSLTPVPPLENALNLNFLPPPSPSSSFFPSGSSPTSSSRELPSDPGKVASTALESTPNGLRGSWPISRYVGRGTPIDRNRRIEWGGSQNSTGDVGEDGVLFYSSARAHSLDSSRSYPAQHRKSDSESSDSGWQAVPGPRALSPLHLELGSSDLDQEDHSPPTSLIPLPESSKIQLQVHSDPSEWDSIMKSVLGSSGDTTVIAPSSSSASENQRDNTTPVASNAGPSPNKRSSIPVPGVPQHPNGLDIVLGLDTALDLGLGRLGNGMNFFDLGLIPSMSGCGETSGRDSPSVYSDAQEEVVAPASEDTHEEVGLMNKNRNADESNMAGVGAGTGHGHKMFVTEGSRIGTGSLEMSKRMSIETIKESDRDGSISQDAIGVGDGVGVAQAAPGVGRRLHTLHEDLDDDDESGTVEVPRIYPIEHKLARRREHWWNKAFMKVRRIPSFIRPPSRGRF</sequence>
<feature type="region of interest" description="Disordered" evidence="1">
    <location>
        <begin position="77"/>
        <end position="123"/>
    </location>
</feature>
<feature type="compositionally biased region" description="Polar residues" evidence="1">
    <location>
        <begin position="249"/>
        <end position="285"/>
    </location>
</feature>
<keyword evidence="3" id="KW-1185">Reference proteome</keyword>
<dbReference type="Proteomes" id="UP001498398">
    <property type="component" value="Unassembled WGS sequence"/>
</dbReference>